<dbReference type="RefSeq" id="WP_166063240.1">
    <property type="nucleotide sequence ID" value="NZ_CP049889.1"/>
</dbReference>
<dbReference type="EMBL" id="CP049889">
    <property type="protein sequence ID" value="QIK52176.1"/>
    <property type="molecule type" value="Genomic_DNA"/>
</dbReference>
<gene>
    <name evidence="4" type="ORF">G7058_09090</name>
</gene>
<dbReference type="Pfam" id="PF03413">
    <property type="entry name" value="PepSY"/>
    <property type="match status" value="2"/>
</dbReference>
<evidence type="ECO:0000313" key="4">
    <source>
        <dbReference type="EMBL" id="QIK52176.1"/>
    </source>
</evidence>
<dbReference type="PROSITE" id="PS51257">
    <property type="entry name" value="PROKAR_LIPOPROTEIN"/>
    <property type="match status" value="1"/>
</dbReference>
<dbReference type="GeneID" id="94553437"/>
<evidence type="ECO:0000256" key="1">
    <source>
        <dbReference type="SAM" id="MobiDB-lite"/>
    </source>
</evidence>
<sequence>MKNWKALSLIGLSGLVLAACGNNAETTDTTPATNDTTTETSSVTEDTGVVDNSTTATEDILSLEEVVDIYMGEYPNAQIQKVDYDKDSGDWTYEITGVSENREYEVEINAVSGEIIKVDEDDVDDDAYLAFDTIITPEEAIEIAKTALAEEAAVLEGWELDVDDNRTKYDIEFEGSNRDVKLDAETGEVIEID</sequence>
<reference evidence="4 5" key="1">
    <citation type="journal article" date="2017" name="Int. J. Syst. Evol. Microbiol.">
        <title>Jeotgalibaca porci sp. nov. and Jeotgalibaca arthritidis sp. nov., isolated from pigs, and emended description of the genus Jeotgalibaca.</title>
        <authorList>
            <person name="Zamora L."/>
            <person name="Perez-Sancho M."/>
            <person name="Dominguez L."/>
            <person name="Fernandez-Garayzabal J.F."/>
            <person name="Vela A.I."/>
        </authorList>
    </citation>
    <scope>NUCLEOTIDE SEQUENCE [LARGE SCALE GENOMIC DNA]</scope>
    <source>
        <strain evidence="4 5">CCUG 69148</strain>
    </source>
</reference>
<evidence type="ECO:0000259" key="3">
    <source>
        <dbReference type="Pfam" id="PF03413"/>
    </source>
</evidence>
<dbReference type="Proteomes" id="UP000501830">
    <property type="component" value="Chromosome"/>
</dbReference>
<name>A0A6G7WIW4_9LACT</name>
<keyword evidence="2" id="KW-0732">Signal</keyword>
<accession>A0A6G7WIW4</accession>
<feature type="signal peptide" evidence="2">
    <location>
        <begin position="1"/>
        <end position="18"/>
    </location>
</feature>
<dbReference type="InterPro" id="IPR025711">
    <property type="entry name" value="PepSY"/>
</dbReference>
<dbReference type="Gene3D" id="3.10.450.40">
    <property type="match status" value="2"/>
</dbReference>
<feature type="region of interest" description="Disordered" evidence="1">
    <location>
        <begin position="24"/>
        <end position="47"/>
    </location>
</feature>
<proteinExistence type="predicted"/>
<dbReference type="AlphaFoldDB" id="A0A6G7WIW4"/>
<feature type="domain" description="PepSY" evidence="3">
    <location>
        <begin position="61"/>
        <end position="118"/>
    </location>
</feature>
<dbReference type="KEGG" id="jpo:G7058_09090"/>
<feature type="domain" description="PepSY" evidence="3">
    <location>
        <begin position="135"/>
        <end position="192"/>
    </location>
</feature>
<protein>
    <recommendedName>
        <fullName evidence="3">PepSY domain-containing protein</fullName>
    </recommendedName>
</protein>
<feature type="chain" id="PRO_5039072228" description="PepSY domain-containing protein" evidence="2">
    <location>
        <begin position="19"/>
        <end position="193"/>
    </location>
</feature>
<organism evidence="4 5">
    <name type="scientific">Jeotgalibaca porci</name>
    <dbReference type="NCBI Taxonomy" id="1868793"/>
    <lineage>
        <taxon>Bacteria</taxon>
        <taxon>Bacillati</taxon>
        <taxon>Bacillota</taxon>
        <taxon>Bacilli</taxon>
        <taxon>Lactobacillales</taxon>
        <taxon>Carnobacteriaceae</taxon>
        <taxon>Jeotgalibaca</taxon>
    </lineage>
</organism>
<evidence type="ECO:0000313" key="5">
    <source>
        <dbReference type="Proteomes" id="UP000501830"/>
    </source>
</evidence>
<keyword evidence="5" id="KW-1185">Reference proteome</keyword>
<evidence type="ECO:0000256" key="2">
    <source>
        <dbReference type="SAM" id="SignalP"/>
    </source>
</evidence>